<keyword evidence="16 17" id="KW-0170">Cobalt</keyword>
<keyword evidence="9 17" id="KW-0028">Amino-acid biosynthesis</keyword>
<gene>
    <name evidence="17" type="primary">aroB</name>
    <name evidence="20" type="ORF">JOD17_002621</name>
</gene>
<dbReference type="PANTHER" id="PTHR43622">
    <property type="entry name" value="3-DEHYDROQUINATE SYNTHASE"/>
    <property type="match status" value="1"/>
</dbReference>
<dbReference type="NCBIfam" id="TIGR01357">
    <property type="entry name" value="aroB"/>
    <property type="match status" value="1"/>
</dbReference>
<dbReference type="Gene3D" id="3.40.50.1970">
    <property type="match status" value="1"/>
</dbReference>
<keyword evidence="11 17" id="KW-0547">Nucleotide-binding</keyword>
<dbReference type="GO" id="GO:0003856">
    <property type="term" value="F:3-dehydroquinate synthase activity"/>
    <property type="evidence" value="ECO:0007669"/>
    <property type="project" value="UniProtKB-EC"/>
</dbReference>
<dbReference type="HAMAP" id="MF_00110">
    <property type="entry name" value="DHQ_synthase"/>
    <property type="match status" value="1"/>
</dbReference>
<dbReference type="Pfam" id="PF01761">
    <property type="entry name" value="DHQ_synthase"/>
    <property type="match status" value="1"/>
</dbReference>
<keyword evidence="12 17" id="KW-0862">Zinc</keyword>
<protein>
    <recommendedName>
        <fullName evidence="7 17">3-dehydroquinate synthase</fullName>
        <shortName evidence="17">DHQS</shortName>
        <ecNumber evidence="6 17">4.2.3.4</ecNumber>
    </recommendedName>
</protein>
<keyword evidence="14 17" id="KW-0057">Aromatic amino acid biosynthesis</keyword>
<dbReference type="PIRSF" id="PIRSF001455">
    <property type="entry name" value="DHQ_synth"/>
    <property type="match status" value="1"/>
</dbReference>
<keyword evidence="21" id="KW-1185">Reference proteome</keyword>
<evidence type="ECO:0000313" key="21">
    <source>
        <dbReference type="Proteomes" id="UP000741863"/>
    </source>
</evidence>
<keyword evidence="13 17" id="KW-0520">NAD</keyword>
<dbReference type="SUPFAM" id="SSF56796">
    <property type="entry name" value="Dehydroquinate synthase-like"/>
    <property type="match status" value="1"/>
</dbReference>
<evidence type="ECO:0000259" key="18">
    <source>
        <dbReference type="Pfam" id="PF01761"/>
    </source>
</evidence>
<comment type="pathway">
    <text evidence="4 17">Metabolic intermediate biosynthesis; chorismate biosynthesis; chorismate from D-erythrose 4-phosphate and phosphoenolpyruvate: step 2/7.</text>
</comment>
<organism evidence="20 21">
    <name type="scientific">Geomicrobium sediminis</name>
    <dbReference type="NCBI Taxonomy" id="1347788"/>
    <lineage>
        <taxon>Bacteria</taxon>
        <taxon>Bacillati</taxon>
        <taxon>Bacillota</taxon>
        <taxon>Bacilli</taxon>
        <taxon>Bacillales</taxon>
        <taxon>Geomicrobium</taxon>
    </lineage>
</organism>
<feature type="domain" description="3-dehydroquinate synthase C-terminal" evidence="19">
    <location>
        <begin position="182"/>
        <end position="320"/>
    </location>
</feature>
<dbReference type="EMBL" id="JAFBEC010000007">
    <property type="protein sequence ID" value="MBM7633527.1"/>
    <property type="molecule type" value="Genomic_DNA"/>
</dbReference>
<evidence type="ECO:0000256" key="6">
    <source>
        <dbReference type="ARBA" id="ARBA00013031"/>
    </source>
</evidence>
<feature type="binding site" evidence="17">
    <location>
        <position position="242"/>
    </location>
    <ligand>
        <name>Zn(2+)</name>
        <dbReference type="ChEBI" id="CHEBI:29105"/>
    </ligand>
</feature>
<evidence type="ECO:0000313" key="20">
    <source>
        <dbReference type="EMBL" id="MBM7633527.1"/>
    </source>
</evidence>
<dbReference type="Pfam" id="PF24621">
    <property type="entry name" value="DHQS_C"/>
    <property type="match status" value="1"/>
</dbReference>
<dbReference type="Proteomes" id="UP000741863">
    <property type="component" value="Unassembled WGS sequence"/>
</dbReference>
<evidence type="ECO:0000256" key="8">
    <source>
        <dbReference type="ARBA" id="ARBA00022490"/>
    </source>
</evidence>
<evidence type="ECO:0000256" key="15">
    <source>
        <dbReference type="ARBA" id="ARBA00023239"/>
    </source>
</evidence>
<feature type="binding site" evidence="17">
    <location>
        <position position="259"/>
    </location>
    <ligand>
        <name>Zn(2+)</name>
        <dbReference type="ChEBI" id="CHEBI:29105"/>
    </ligand>
</feature>
<evidence type="ECO:0000256" key="10">
    <source>
        <dbReference type="ARBA" id="ARBA00022723"/>
    </source>
</evidence>
<feature type="binding site" evidence="17">
    <location>
        <begin position="131"/>
        <end position="132"/>
    </location>
    <ligand>
        <name>NAD(+)</name>
        <dbReference type="ChEBI" id="CHEBI:57540"/>
    </ligand>
</feature>
<evidence type="ECO:0000256" key="14">
    <source>
        <dbReference type="ARBA" id="ARBA00023141"/>
    </source>
</evidence>
<feature type="binding site" evidence="17">
    <location>
        <position position="185"/>
    </location>
    <ligand>
        <name>Zn(2+)</name>
        <dbReference type="ChEBI" id="CHEBI:29105"/>
    </ligand>
</feature>
<comment type="cofactor">
    <cofactor evidence="2 17">
        <name>NAD(+)</name>
        <dbReference type="ChEBI" id="CHEBI:57540"/>
    </cofactor>
</comment>
<evidence type="ECO:0000256" key="4">
    <source>
        <dbReference type="ARBA" id="ARBA00004661"/>
    </source>
</evidence>
<keyword evidence="10 17" id="KW-0479">Metal-binding</keyword>
<dbReference type="PANTHER" id="PTHR43622:SF7">
    <property type="entry name" value="3-DEHYDROQUINATE SYNTHASE, CHLOROPLASTIC"/>
    <property type="match status" value="1"/>
</dbReference>
<accession>A0ABS2PE04</accession>
<dbReference type="InterPro" id="IPR016037">
    <property type="entry name" value="DHQ_synth_AroB"/>
</dbReference>
<comment type="catalytic activity">
    <reaction evidence="1 17">
        <text>7-phospho-2-dehydro-3-deoxy-D-arabino-heptonate = 3-dehydroquinate + phosphate</text>
        <dbReference type="Rhea" id="RHEA:21968"/>
        <dbReference type="ChEBI" id="CHEBI:32364"/>
        <dbReference type="ChEBI" id="CHEBI:43474"/>
        <dbReference type="ChEBI" id="CHEBI:58394"/>
        <dbReference type="EC" id="4.2.3.4"/>
    </reaction>
</comment>
<evidence type="ECO:0000256" key="7">
    <source>
        <dbReference type="ARBA" id="ARBA00017684"/>
    </source>
</evidence>
<dbReference type="Gene3D" id="1.20.1090.10">
    <property type="entry name" value="Dehydroquinate synthase-like - alpha domain"/>
    <property type="match status" value="1"/>
</dbReference>
<dbReference type="CDD" id="cd08195">
    <property type="entry name" value="DHQS"/>
    <property type="match status" value="1"/>
</dbReference>
<evidence type="ECO:0000256" key="16">
    <source>
        <dbReference type="ARBA" id="ARBA00023285"/>
    </source>
</evidence>
<comment type="cofactor">
    <cofactor evidence="17">
        <name>Co(2+)</name>
        <dbReference type="ChEBI" id="CHEBI:48828"/>
    </cofactor>
    <cofactor evidence="17">
        <name>Zn(2+)</name>
        <dbReference type="ChEBI" id="CHEBI:29105"/>
    </cofactor>
    <text evidence="17">Binds 1 divalent metal cation per subunit. Can use either Co(2+) or Zn(2+).</text>
</comment>
<dbReference type="EC" id="4.2.3.4" evidence="6 17"/>
<evidence type="ECO:0000256" key="11">
    <source>
        <dbReference type="ARBA" id="ARBA00022741"/>
    </source>
</evidence>
<dbReference type="InterPro" id="IPR030960">
    <property type="entry name" value="DHQS/DOIS_N"/>
</dbReference>
<dbReference type="InterPro" id="IPR056179">
    <property type="entry name" value="DHQS_C"/>
</dbReference>
<evidence type="ECO:0000256" key="9">
    <source>
        <dbReference type="ARBA" id="ARBA00022605"/>
    </source>
</evidence>
<evidence type="ECO:0000256" key="17">
    <source>
        <dbReference type="HAMAP-Rule" id="MF_00110"/>
    </source>
</evidence>
<feature type="binding site" evidence="17">
    <location>
        <begin position="107"/>
        <end position="111"/>
    </location>
    <ligand>
        <name>NAD(+)</name>
        <dbReference type="ChEBI" id="CHEBI:57540"/>
    </ligand>
</feature>
<evidence type="ECO:0000256" key="3">
    <source>
        <dbReference type="ARBA" id="ARBA00004496"/>
    </source>
</evidence>
<dbReference type="InterPro" id="IPR030963">
    <property type="entry name" value="DHQ_synth_fam"/>
</dbReference>
<evidence type="ECO:0000256" key="12">
    <source>
        <dbReference type="ARBA" id="ARBA00022833"/>
    </source>
</evidence>
<evidence type="ECO:0000256" key="2">
    <source>
        <dbReference type="ARBA" id="ARBA00001911"/>
    </source>
</evidence>
<keyword evidence="15 17" id="KW-0456">Lyase</keyword>
<feature type="binding site" evidence="17">
    <location>
        <position position="143"/>
    </location>
    <ligand>
        <name>NAD(+)</name>
        <dbReference type="ChEBI" id="CHEBI:57540"/>
    </ligand>
</feature>
<comment type="caution">
    <text evidence="17">Lacks conserved residue(s) required for the propagation of feature annotation.</text>
</comment>
<feature type="domain" description="3-dehydroquinate synthase N-terminal" evidence="18">
    <location>
        <begin position="69"/>
        <end position="179"/>
    </location>
</feature>
<comment type="function">
    <text evidence="17">Catalyzes the conversion of 3-deoxy-D-arabino-heptulosonate 7-phosphate (DAHP) to dehydroquinate (DHQ).</text>
</comment>
<evidence type="ECO:0000259" key="19">
    <source>
        <dbReference type="Pfam" id="PF24621"/>
    </source>
</evidence>
<evidence type="ECO:0000256" key="1">
    <source>
        <dbReference type="ARBA" id="ARBA00001393"/>
    </source>
</evidence>
<dbReference type="RefSeq" id="WP_204698224.1">
    <property type="nucleotide sequence ID" value="NZ_JAFBEC010000007.1"/>
</dbReference>
<name>A0ABS2PE04_9BACL</name>
<dbReference type="InterPro" id="IPR050071">
    <property type="entry name" value="Dehydroquinate_synthase"/>
</dbReference>
<sequence>MEMLTIKTTHQSYPIFLGEQLLQEAEPILERIYGSQKKRLFVITDTTVAPLYLDQLKRNLTVHQIVGTFVIPAGEASKSFEMYSQAMTAMLEAKLERSSVVIALGGGVVGDLAGFLASTYMRGISFVQMPTTLLAHDSSVGGKTGINHPLGKNLIGAFHQPDAVIYDLSLLESLPKREWLSGFGEVLKHGYIGDQELLDHVQNTGVTNITASVLRKSIAVKAKIVEADEREKGVRAHLNFGHTIAHALEQVSGYGALTHGEAVVNGMAFSLYLSKRLYPSLPIHMEDELDQFQKLGYSFLPLKTMDVRLMIESMLTDKKNTDSQIADVILVEPQKPSVILLAKEEFETYLNQFKGEHFS</sequence>
<feature type="binding site" evidence="17">
    <location>
        <position position="152"/>
    </location>
    <ligand>
        <name>NAD(+)</name>
        <dbReference type="ChEBI" id="CHEBI:57540"/>
    </ligand>
</feature>
<evidence type="ECO:0000256" key="5">
    <source>
        <dbReference type="ARBA" id="ARBA00005412"/>
    </source>
</evidence>
<reference evidence="20 21" key="1">
    <citation type="submission" date="2021-01" db="EMBL/GenBank/DDBJ databases">
        <title>Genomic Encyclopedia of Type Strains, Phase IV (KMG-IV): sequencing the most valuable type-strain genomes for metagenomic binning, comparative biology and taxonomic classification.</title>
        <authorList>
            <person name="Goeker M."/>
        </authorList>
    </citation>
    <scope>NUCLEOTIDE SEQUENCE [LARGE SCALE GENOMIC DNA]</scope>
    <source>
        <strain evidence="20 21">DSM 25540</strain>
    </source>
</reference>
<comment type="subcellular location">
    <subcellularLocation>
        <location evidence="3 17">Cytoplasm</location>
    </subcellularLocation>
</comment>
<comment type="similarity">
    <text evidence="5 17">Belongs to the sugar phosphate cyclases superfamily. Dehydroquinate synthase family.</text>
</comment>
<proteinExistence type="inferred from homology"/>
<comment type="caution">
    <text evidence="20">The sequence shown here is derived from an EMBL/GenBank/DDBJ whole genome shotgun (WGS) entry which is preliminary data.</text>
</comment>
<evidence type="ECO:0000256" key="13">
    <source>
        <dbReference type="ARBA" id="ARBA00023027"/>
    </source>
</evidence>
<keyword evidence="8 17" id="KW-0963">Cytoplasm</keyword>